<organism evidence="2 3">
    <name type="scientific">Cryobacterium arcticum</name>
    <dbReference type="NCBI Taxonomy" id="670052"/>
    <lineage>
        <taxon>Bacteria</taxon>
        <taxon>Bacillati</taxon>
        <taxon>Actinomycetota</taxon>
        <taxon>Actinomycetes</taxon>
        <taxon>Micrococcales</taxon>
        <taxon>Microbacteriaceae</taxon>
        <taxon>Cryobacterium</taxon>
    </lineage>
</organism>
<feature type="transmembrane region" description="Helical" evidence="1">
    <location>
        <begin position="139"/>
        <end position="163"/>
    </location>
</feature>
<keyword evidence="1" id="KW-0812">Transmembrane</keyword>
<protein>
    <submittedName>
        <fullName evidence="2">Uncharacterized protein</fullName>
    </submittedName>
</protein>
<dbReference type="STRING" id="670052.PA27867_0205"/>
<keyword evidence="3" id="KW-1185">Reference proteome</keyword>
<dbReference type="RefSeq" id="WP_208857282.1">
    <property type="nucleotide sequence ID" value="NZ_CP016282.1"/>
</dbReference>
<feature type="transmembrane region" description="Helical" evidence="1">
    <location>
        <begin position="12"/>
        <end position="36"/>
    </location>
</feature>
<reference evidence="2 3" key="1">
    <citation type="submission" date="2016-06" db="EMBL/GenBank/DDBJ databases">
        <title>Genome sequencing of Cryobacterium arcticum PAMC 27867.</title>
        <authorList>
            <person name="Lee J."/>
            <person name="Kim O.-S."/>
        </authorList>
    </citation>
    <scope>NUCLEOTIDE SEQUENCE [LARGE SCALE GENOMIC DNA]</scope>
    <source>
        <strain evidence="2 3">PAMC 27867</strain>
    </source>
</reference>
<evidence type="ECO:0000313" key="2">
    <source>
        <dbReference type="EMBL" id="ANP71179.1"/>
    </source>
</evidence>
<feature type="transmembrane region" description="Helical" evidence="1">
    <location>
        <begin position="67"/>
        <end position="85"/>
    </location>
</feature>
<dbReference type="Proteomes" id="UP000092582">
    <property type="component" value="Chromosome 1"/>
</dbReference>
<feature type="transmembrane region" description="Helical" evidence="1">
    <location>
        <begin position="97"/>
        <end position="119"/>
    </location>
</feature>
<sequence length="179" mass="18287">MGTPKVHTSRKSTIIGLVGLVAMTTYAVVGTMQILVWNPLAAVPGASLDDIHRRLGSTGGSLGQPVVLAWAVIGVVLAALVLALARRLPATPPTAILAAVLWLVGLGAPSHFAASFGAGLSLADGYGISGAAYAPWGGVLYLVSTAAFLGLIALLTITLYTTLTARRAERRHAPTELPG</sequence>
<keyword evidence="1" id="KW-0472">Membrane</keyword>
<name>A0A1B1BF07_9MICO</name>
<accession>A0A1B1BF07</accession>
<gene>
    <name evidence="2" type="ORF">PA27867_0205</name>
</gene>
<evidence type="ECO:0000256" key="1">
    <source>
        <dbReference type="SAM" id="Phobius"/>
    </source>
</evidence>
<dbReference type="AlphaFoldDB" id="A0A1B1BF07"/>
<keyword evidence="1" id="KW-1133">Transmembrane helix</keyword>
<evidence type="ECO:0000313" key="3">
    <source>
        <dbReference type="Proteomes" id="UP000092582"/>
    </source>
</evidence>
<dbReference type="EMBL" id="CP016282">
    <property type="protein sequence ID" value="ANP71179.1"/>
    <property type="molecule type" value="Genomic_DNA"/>
</dbReference>
<proteinExistence type="predicted"/>
<dbReference type="KEGG" id="cart:PA27867_0205"/>